<dbReference type="PANTHER" id="PTHR43735:SF3">
    <property type="entry name" value="FERROPTOSIS SUPPRESSOR PROTEIN 1"/>
    <property type="match status" value="1"/>
</dbReference>
<dbReference type="GO" id="GO:0050660">
    <property type="term" value="F:flavin adenine dinucleotide binding"/>
    <property type="evidence" value="ECO:0007669"/>
    <property type="project" value="TreeGrafter"/>
</dbReference>
<keyword evidence="4" id="KW-0560">Oxidoreductase</keyword>
<dbReference type="SUPFAM" id="SSF51905">
    <property type="entry name" value="FAD/NAD(P)-binding domain"/>
    <property type="match status" value="1"/>
</dbReference>
<evidence type="ECO:0000256" key="4">
    <source>
        <dbReference type="ARBA" id="ARBA00023002"/>
    </source>
</evidence>
<dbReference type="Gene3D" id="3.50.50.100">
    <property type="match status" value="1"/>
</dbReference>
<keyword evidence="7" id="KW-1185">Reference proteome</keyword>
<dbReference type="InterPro" id="IPR023753">
    <property type="entry name" value="FAD/NAD-binding_dom"/>
</dbReference>
<protein>
    <recommendedName>
        <fullName evidence="5">FAD/NAD(P)-binding domain-containing protein</fullName>
    </recommendedName>
</protein>
<sequence length="421" mass="45379">MVHDDGSSDRNILILGGSYGGISVAHYTLKHTMPVLPHNNHKVILISTASEAICRQACPRALVSDDFFPQEKLFVSIPKQFEQYPADQFGFIHGSVTSVDHENRTVSIKGKSDSQTQTLSFHALIIATGASTPSPLFGFNYNDEKALRAAWARFRSGLKTAKNIFIAGGGPAGVETAGELGEYLNGRAGFFESKPQSLRVPITVITSGSNILPNLRPSIAATAEGYLAKVGVTVIKGKKVVQVSPASAGIIRNEVASKATLTLDDGSVFEADLFIPATGYKPNTGFISNDLLSSNGQVETNPSTLRVDKAGPRIYAIGDVSTYARPAVHSIMAAIPVLGAHIKRDLLLAAGKSEIEVGMEKEFKEEKKETQMVPIGTSKGVGAAMGWRLPSWAVWLLKGRDYWLWTVEPVWSGKQWAKEAK</sequence>
<evidence type="ECO:0000313" key="7">
    <source>
        <dbReference type="Proteomes" id="UP001280581"/>
    </source>
</evidence>
<dbReference type="PRINTS" id="PR00411">
    <property type="entry name" value="PNDRDTASEI"/>
</dbReference>
<dbReference type="GO" id="GO:0004174">
    <property type="term" value="F:electron-transferring-flavoprotein dehydrogenase activity"/>
    <property type="evidence" value="ECO:0007669"/>
    <property type="project" value="TreeGrafter"/>
</dbReference>
<name>A0AAN6M9L0_9PLEO</name>
<comment type="similarity">
    <text evidence="1">Belongs to the FAD-dependent oxidoreductase family.</text>
</comment>
<dbReference type="InterPro" id="IPR036188">
    <property type="entry name" value="FAD/NAD-bd_sf"/>
</dbReference>
<evidence type="ECO:0000259" key="5">
    <source>
        <dbReference type="Pfam" id="PF07992"/>
    </source>
</evidence>
<dbReference type="PANTHER" id="PTHR43735">
    <property type="entry name" value="APOPTOSIS-INDUCING FACTOR 1"/>
    <property type="match status" value="1"/>
</dbReference>
<dbReference type="GO" id="GO:0005737">
    <property type="term" value="C:cytoplasm"/>
    <property type="evidence" value="ECO:0007669"/>
    <property type="project" value="TreeGrafter"/>
</dbReference>
<dbReference type="AlphaFoldDB" id="A0AAN6M9L0"/>
<keyword evidence="2" id="KW-0285">Flavoprotein</keyword>
<dbReference type="Pfam" id="PF07992">
    <property type="entry name" value="Pyr_redox_2"/>
    <property type="match status" value="1"/>
</dbReference>
<accession>A0AAN6M9L0</accession>
<proteinExistence type="inferred from homology"/>
<evidence type="ECO:0000256" key="1">
    <source>
        <dbReference type="ARBA" id="ARBA00006442"/>
    </source>
</evidence>
<dbReference type="Proteomes" id="UP001280581">
    <property type="component" value="Unassembled WGS sequence"/>
</dbReference>
<evidence type="ECO:0000313" key="6">
    <source>
        <dbReference type="EMBL" id="KAK3217307.1"/>
    </source>
</evidence>
<evidence type="ECO:0000256" key="3">
    <source>
        <dbReference type="ARBA" id="ARBA00022827"/>
    </source>
</evidence>
<gene>
    <name evidence="6" type="ORF">GRF29_1g2606601</name>
</gene>
<keyword evidence="3" id="KW-0274">FAD</keyword>
<evidence type="ECO:0000256" key="2">
    <source>
        <dbReference type="ARBA" id="ARBA00022630"/>
    </source>
</evidence>
<feature type="domain" description="FAD/NAD(P)-binding" evidence="5">
    <location>
        <begin position="11"/>
        <end position="331"/>
    </location>
</feature>
<reference evidence="6 7" key="1">
    <citation type="submission" date="2021-02" db="EMBL/GenBank/DDBJ databases">
        <title>Genome assembly of Pseudopithomyces chartarum.</title>
        <authorList>
            <person name="Jauregui R."/>
            <person name="Singh J."/>
            <person name="Voisey C."/>
        </authorList>
    </citation>
    <scope>NUCLEOTIDE SEQUENCE [LARGE SCALE GENOMIC DNA]</scope>
    <source>
        <strain evidence="6 7">AGR01</strain>
    </source>
</reference>
<dbReference type="EMBL" id="WVTA01000001">
    <property type="protein sequence ID" value="KAK3217307.1"/>
    <property type="molecule type" value="Genomic_DNA"/>
</dbReference>
<comment type="caution">
    <text evidence="6">The sequence shown here is derived from an EMBL/GenBank/DDBJ whole genome shotgun (WGS) entry which is preliminary data.</text>
</comment>
<organism evidence="6 7">
    <name type="scientific">Pseudopithomyces chartarum</name>
    <dbReference type="NCBI Taxonomy" id="1892770"/>
    <lineage>
        <taxon>Eukaryota</taxon>
        <taxon>Fungi</taxon>
        <taxon>Dikarya</taxon>
        <taxon>Ascomycota</taxon>
        <taxon>Pezizomycotina</taxon>
        <taxon>Dothideomycetes</taxon>
        <taxon>Pleosporomycetidae</taxon>
        <taxon>Pleosporales</taxon>
        <taxon>Massarineae</taxon>
        <taxon>Didymosphaeriaceae</taxon>
        <taxon>Pseudopithomyces</taxon>
    </lineage>
</organism>
<dbReference type="PRINTS" id="PR00368">
    <property type="entry name" value="FADPNR"/>
</dbReference>